<accession>A0A8J9TJ00</accession>
<dbReference type="Proteomes" id="UP000836788">
    <property type="component" value="Chromosome 14"/>
</dbReference>
<feature type="signal peptide" evidence="1">
    <location>
        <begin position="1"/>
        <end position="20"/>
    </location>
</feature>
<dbReference type="AlphaFoldDB" id="A0A8J9TJ00"/>
<keyword evidence="1" id="KW-0732">Signal</keyword>
<feature type="chain" id="PRO_5035427912" evidence="1">
    <location>
        <begin position="21"/>
        <end position="211"/>
    </location>
</feature>
<gene>
    <name evidence="2" type="ORF">PTTT1_LOCUS16050</name>
</gene>
<sequence>MSVFRMFLLGLACLSSSTYGFLMDRYRWNDCFTSSTRHRFRDAHYPVTALQGIENPDFEAEETLLCVRLETLPNVALDTALDAVALYSQRFPFAAVLPVQPLTYLPTDDRGVEVKFLRKKTPTKSSIDGGIRFFIEPQSPEEQLKDDNVDGVSTIQVTAKRNSKGQCIAKIVAERLIVTNYVKGISGEEMEKYGKAPLDLIRIQSIFHKWM</sequence>
<organism evidence="2">
    <name type="scientific">Phaeodactylum tricornutum</name>
    <name type="common">Diatom</name>
    <dbReference type="NCBI Taxonomy" id="2850"/>
    <lineage>
        <taxon>Eukaryota</taxon>
        <taxon>Sar</taxon>
        <taxon>Stramenopiles</taxon>
        <taxon>Ochrophyta</taxon>
        <taxon>Bacillariophyta</taxon>
        <taxon>Bacillariophyceae</taxon>
        <taxon>Bacillariophycidae</taxon>
        <taxon>Naviculales</taxon>
        <taxon>Phaeodactylaceae</taxon>
        <taxon>Phaeodactylum</taxon>
    </lineage>
</organism>
<evidence type="ECO:0000256" key="1">
    <source>
        <dbReference type="SAM" id="SignalP"/>
    </source>
</evidence>
<evidence type="ECO:0000313" key="2">
    <source>
        <dbReference type="EMBL" id="CAG9281306.1"/>
    </source>
</evidence>
<name>A0A8J9TJ00_PHATR</name>
<protein>
    <submittedName>
        <fullName evidence="2">Uncharacterized protein</fullName>
    </submittedName>
</protein>
<dbReference type="EMBL" id="OU594955">
    <property type="protein sequence ID" value="CAG9281306.1"/>
    <property type="molecule type" value="Genomic_DNA"/>
</dbReference>
<reference evidence="2" key="1">
    <citation type="submission" date="2022-02" db="EMBL/GenBank/DDBJ databases">
        <authorList>
            <person name="Giguere J D."/>
        </authorList>
    </citation>
    <scope>NUCLEOTIDE SEQUENCE</scope>
    <source>
        <strain evidence="2">CCAP 1055/1</strain>
    </source>
</reference>
<proteinExistence type="predicted"/>